<dbReference type="NCBIfam" id="TIGR03891">
    <property type="entry name" value="thiopep_ocin"/>
    <property type="match status" value="1"/>
</dbReference>
<sequence>MNARGKWLSYLIYYYDEQDRLLTQCIRPLVDTLKSRESFVQYFFIRYWEGGPHIRFRVLAQNGDEALENVIETCIRTYLEVEPSTLDLSERVMREHFLKFSRLENVAVSFTVQPNNSLRRKEYEPEYDRYGGREGTICSEAHFFHSSELCLGLLRDMREKGRQRLTVAMAVTLTILEAFGMGIEDSLTILSKYSRVWQRYIPQDPRQVQDYFGQKYRAQKDKIVNYLHHYFHDKSKIIPEELLAPWMAHLDNTNEQMTQLYRNGQLTFQAEGDQYLKGLEHIPNYKLIPIVISYIHMSNNRLGIRPEQEAYLGFLLYKGLLEIADKMRLE</sequence>
<evidence type="ECO:0000259" key="1">
    <source>
        <dbReference type="Pfam" id="PF14028"/>
    </source>
</evidence>
<dbReference type="Proteomes" id="UP000188603">
    <property type="component" value="Chromosome"/>
</dbReference>
<feature type="domain" description="Thiopeptide-type bacteriocin biosynthesis" evidence="1">
    <location>
        <begin position="7"/>
        <end position="318"/>
    </location>
</feature>
<evidence type="ECO:0000313" key="3">
    <source>
        <dbReference type="Proteomes" id="UP000188603"/>
    </source>
</evidence>
<keyword evidence="3" id="KW-1185">Reference proteome</keyword>
<dbReference type="RefSeq" id="WP_077720344.1">
    <property type="nucleotide sequence ID" value="NZ_CP019699.1"/>
</dbReference>
<dbReference type="OrthoDB" id="1273722at2"/>
<gene>
    <name evidence="2" type="ORF">B0W44_12660</name>
</gene>
<dbReference type="KEGG" id="ntr:B0W44_12660"/>
<dbReference type="AlphaFoldDB" id="A0A1U9K8V3"/>
<name>A0A1U9K8V3_9BACL</name>
<accession>A0A1U9K8V3</accession>
<protein>
    <recommendedName>
        <fullName evidence="1">Thiopeptide-type bacteriocin biosynthesis domain-containing protein</fullName>
    </recommendedName>
</protein>
<dbReference type="STRING" id="1471761.B0W44_12660"/>
<dbReference type="Pfam" id="PF14028">
    <property type="entry name" value="Lant_dehydr_C"/>
    <property type="match status" value="1"/>
</dbReference>
<organism evidence="2 3">
    <name type="scientific">Novibacillus thermophilus</name>
    <dbReference type="NCBI Taxonomy" id="1471761"/>
    <lineage>
        <taxon>Bacteria</taxon>
        <taxon>Bacillati</taxon>
        <taxon>Bacillota</taxon>
        <taxon>Bacilli</taxon>
        <taxon>Bacillales</taxon>
        <taxon>Thermoactinomycetaceae</taxon>
        <taxon>Novibacillus</taxon>
    </lineage>
</organism>
<dbReference type="InterPro" id="IPR023809">
    <property type="entry name" value="Thiopep_bacteriocin_synth_dom"/>
</dbReference>
<proteinExistence type="predicted"/>
<reference evidence="2 3" key="1">
    <citation type="journal article" date="2015" name="Int. J. Syst. Evol. Microbiol.">
        <title>Novibacillus thermophilus gen. nov., sp. nov., a Gram-staining-negative and moderately thermophilic member of the family Thermoactinomycetaceae.</title>
        <authorList>
            <person name="Yang G."/>
            <person name="Chen J."/>
            <person name="Zhou S."/>
        </authorList>
    </citation>
    <scope>NUCLEOTIDE SEQUENCE [LARGE SCALE GENOMIC DNA]</scope>
    <source>
        <strain evidence="2 3">SG-1</strain>
    </source>
</reference>
<evidence type="ECO:0000313" key="2">
    <source>
        <dbReference type="EMBL" id="AQS56485.1"/>
    </source>
</evidence>
<dbReference type="EMBL" id="CP019699">
    <property type="protein sequence ID" value="AQS56485.1"/>
    <property type="molecule type" value="Genomic_DNA"/>
</dbReference>